<reference evidence="2 3" key="1">
    <citation type="submission" date="2012-08" db="EMBL/GenBank/DDBJ databases">
        <title>Oryza genome evolution.</title>
        <authorList>
            <person name="Wing R.A."/>
        </authorList>
    </citation>
    <scope>NUCLEOTIDE SEQUENCE</scope>
</reference>
<organism evidence="2 3">
    <name type="scientific">Leersia perrieri</name>
    <dbReference type="NCBI Taxonomy" id="77586"/>
    <lineage>
        <taxon>Eukaryota</taxon>
        <taxon>Viridiplantae</taxon>
        <taxon>Streptophyta</taxon>
        <taxon>Embryophyta</taxon>
        <taxon>Tracheophyta</taxon>
        <taxon>Spermatophyta</taxon>
        <taxon>Magnoliopsida</taxon>
        <taxon>Liliopsida</taxon>
        <taxon>Poales</taxon>
        <taxon>Poaceae</taxon>
        <taxon>BOP clade</taxon>
        <taxon>Oryzoideae</taxon>
        <taxon>Oryzeae</taxon>
        <taxon>Oryzinae</taxon>
        <taxon>Leersia</taxon>
    </lineage>
</organism>
<reference evidence="2" key="3">
    <citation type="submission" date="2015-04" db="UniProtKB">
        <authorList>
            <consortium name="EnsemblPlants"/>
        </authorList>
    </citation>
    <scope>IDENTIFICATION</scope>
</reference>
<reference evidence="3" key="2">
    <citation type="submission" date="2013-12" db="EMBL/GenBank/DDBJ databases">
        <authorList>
            <person name="Yu Y."/>
            <person name="Lee S."/>
            <person name="de Baynast K."/>
            <person name="Wissotski M."/>
            <person name="Liu L."/>
            <person name="Talag J."/>
            <person name="Goicoechea J."/>
            <person name="Angelova A."/>
            <person name="Jetty R."/>
            <person name="Kudrna D."/>
            <person name="Golser W."/>
            <person name="Rivera L."/>
            <person name="Zhang J."/>
            <person name="Wing R."/>
        </authorList>
    </citation>
    <scope>NUCLEOTIDE SEQUENCE</scope>
</reference>
<dbReference type="HOGENOM" id="CLU_1828391_0_0_1"/>
<evidence type="ECO:0000313" key="2">
    <source>
        <dbReference type="EnsemblPlants" id="LPERR04G01760.1"/>
    </source>
</evidence>
<accession>A0A0D9W2A7</accession>
<proteinExistence type="predicted"/>
<protein>
    <submittedName>
        <fullName evidence="2">Uncharacterized protein</fullName>
    </submittedName>
</protein>
<feature type="region of interest" description="Disordered" evidence="1">
    <location>
        <begin position="1"/>
        <end position="24"/>
    </location>
</feature>
<name>A0A0D9W2A7_9ORYZ</name>
<evidence type="ECO:0000313" key="3">
    <source>
        <dbReference type="Proteomes" id="UP000032180"/>
    </source>
</evidence>
<dbReference type="AlphaFoldDB" id="A0A0D9W2A7"/>
<sequence>MDAEEKKPPAARRASRQGSLRLRALAPGSIDVPQTGDGSCHAGAAAGGVIPLLTPLHIAAAESSTGSDDLPAAASASASRRLQAEVVAGGGGRCVGVEKTRCAVAWRQWHPAIPFVNDQAAASSSSSSVGFVFQNCV</sequence>
<dbReference type="Gramene" id="LPERR04G01760.1">
    <property type="protein sequence ID" value="LPERR04G01760.1"/>
    <property type="gene ID" value="LPERR04G01760"/>
</dbReference>
<dbReference type="Proteomes" id="UP000032180">
    <property type="component" value="Chromosome 4"/>
</dbReference>
<evidence type="ECO:0000256" key="1">
    <source>
        <dbReference type="SAM" id="MobiDB-lite"/>
    </source>
</evidence>
<dbReference type="EnsemblPlants" id="LPERR04G01760.1">
    <property type="protein sequence ID" value="LPERR04G01760.1"/>
    <property type="gene ID" value="LPERR04G01760"/>
</dbReference>
<keyword evidence="3" id="KW-1185">Reference proteome</keyword>